<dbReference type="PANTHER" id="PTHR22619">
    <property type="entry name" value="ZINC FINGER SWIM DOMAIN CONTAINING PROTEIN 4, 5, 6"/>
    <property type="match status" value="1"/>
</dbReference>
<evidence type="ECO:0000259" key="6">
    <source>
        <dbReference type="PROSITE" id="PS50966"/>
    </source>
</evidence>
<evidence type="ECO:0000256" key="5">
    <source>
        <dbReference type="SAM" id="MobiDB-lite"/>
    </source>
</evidence>
<keyword evidence="2 4" id="KW-0863">Zinc-finger</keyword>
<dbReference type="PANTHER" id="PTHR22619:SF0">
    <property type="entry name" value="ZINC FINGER SWIM DOMAIN-CONTAINING PROTEIN 6-LIKE PROTEIN"/>
    <property type="match status" value="1"/>
</dbReference>
<evidence type="ECO:0000256" key="3">
    <source>
        <dbReference type="ARBA" id="ARBA00022833"/>
    </source>
</evidence>
<reference evidence="7" key="1">
    <citation type="journal article" date="2023" name="G3 (Bethesda)">
        <title>Whole genome assembly and annotation of the endangered Caribbean coral Acropora cervicornis.</title>
        <authorList>
            <person name="Selwyn J.D."/>
            <person name="Vollmer S.V."/>
        </authorList>
    </citation>
    <scope>NUCLEOTIDE SEQUENCE</scope>
    <source>
        <strain evidence="7">K2</strain>
    </source>
</reference>
<dbReference type="GO" id="GO:0031462">
    <property type="term" value="C:Cul2-RING ubiquitin ligase complex"/>
    <property type="evidence" value="ECO:0007669"/>
    <property type="project" value="TreeGrafter"/>
</dbReference>
<evidence type="ECO:0000256" key="2">
    <source>
        <dbReference type="ARBA" id="ARBA00022771"/>
    </source>
</evidence>
<proteinExistence type="predicted"/>
<reference evidence="7" key="2">
    <citation type="journal article" date="2023" name="Science">
        <title>Genomic signatures of disease resistance in endangered staghorn corals.</title>
        <authorList>
            <person name="Vollmer S.V."/>
            <person name="Selwyn J.D."/>
            <person name="Despard B.A."/>
            <person name="Roesel C.L."/>
        </authorList>
    </citation>
    <scope>NUCLEOTIDE SEQUENCE</scope>
    <source>
        <strain evidence="7">K2</strain>
    </source>
</reference>
<dbReference type="PROSITE" id="PS50966">
    <property type="entry name" value="ZF_SWIM"/>
    <property type="match status" value="1"/>
</dbReference>
<name>A0AAD9Q995_ACRCE</name>
<feature type="region of interest" description="Disordered" evidence="5">
    <location>
        <begin position="1"/>
        <end position="26"/>
    </location>
</feature>
<evidence type="ECO:0000256" key="1">
    <source>
        <dbReference type="ARBA" id="ARBA00022723"/>
    </source>
</evidence>
<dbReference type="InterPro" id="IPR007527">
    <property type="entry name" value="Znf_SWIM"/>
</dbReference>
<dbReference type="Proteomes" id="UP001249851">
    <property type="component" value="Unassembled WGS sequence"/>
</dbReference>
<sequence>MASQRKRQRNNSPCRQPTKCPKLHTEQAKTRPLSLLDLSAKCVALNIPFQHVEERCSPIPEPVQLKIVYWSFPRNARDICLYSSLHATASQSDAKRLPFQRGLTLLEQNAIKDVLQVGFQLSGKVVEKEDSKYGTQEEEYRVSVGFDRCKITEVSCTCGNKDILWCAHVVALSLFRIRNPDRVTLRVPISETLLQMNREQLQKLLQYLITEHHTEVLPTAQRLADEILLKTSEINRLQGAPDPTAGASADDESCWHLDAEQVRQQVRNYLLQGGYYGSGKHLLSMFAKVREMLRVHDKNGSRMLRLITEQFLADPRLQIWKEQGTSMNDKCRQLWDQLGALWVCVVLNPDSTRAEKAAWKLQLEIWNKQEVCPLENPEVQDAEDVDVTDETCPRRTVFSVAVQGCDLNWEDEKLKCIIGRGDEDEEHENLTWKEEVPMAAARVDALRAHGYPQEALRLAVAVARGMKEEQLEKVREMESLLESYDEEDMEDNLLCKTTTEKDEQIEGWIGHPLEPIVVLYDTLIEEALGPLDNEQKGNDNDTSLSEMRTFTNVPLPVYGTGNGNYLTLALEVALMGLGQQRTIPVGFYAQDKASRQEEHLIAQLNLLNLNDEVLYNVLKSQADLLLKSGPFSGLGLAVQSNSFPMHTFARFLFCNFVNKDLDLAFDIGLRAMRFLALEEYSDDTEDESIPIVGPYSNTRLYTLGHLQSQQCELASHLLNAAKDSTERLSAVLQASQHHIHSAPQLFRLAQEAFKLSSDDTSASRDTEMLHFALQLGLKVLRMTLSTGNWRRREMIQWLIECAVENGTSALSQIMKNWSSLFTPTEATSLVATTVMAPGTAVRLDLTILEKEALLCCARALALQCASRDPQRCSLSTLTLCEKHPASFETAYRLVVESAAVIPPTQLFAIARYMDYRGYPHRAFNLASLAMKHFSLAYNQDSHPSIGDIHWTCALSQALGHGELMQIIPLIIKAVHCPTVLSDLLFRCTFAKVSSEENQSSQYFMKDNCRLGCDKEPLNQLMEATISAYVNTAHSRLNHISPKHYMDFVAFLTRAQETFLLASDGSTRFQALINNMKVLYKGKKKLIQIVKDTFG</sequence>
<dbReference type="Pfam" id="PF21055">
    <property type="entry name" value="ZSWIM4-8_C"/>
    <property type="match status" value="1"/>
</dbReference>
<dbReference type="GO" id="GO:0008270">
    <property type="term" value="F:zinc ion binding"/>
    <property type="evidence" value="ECO:0007669"/>
    <property type="project" value="UniProtKB-KW"/>
</dbReference>
<evidence type="ECO:0000313" key="7">
    <source>
        <dbReference type="EMBL" id="KAK2556731.1"/>
    </source>
</evidence>
<keyword evidence="1" id="KW-0479">Metal-binding</keyword>
<organism evidence="7 8">
    <name type="scientific">Acropora cervicornis</name>
    <name type="common">Staghorn coral</name>
    <dbReference type="NCBI Taxonomy" id="6130"/>
    <lineage>
        <taxon>Eukaryota</taxon>
        <taxon>Metazoa</taxon>
        <taxon>Cnidaria</taxon>
        <taxon>Anthozoa</taxon>
        <taxon>Hexacorallia</taxon>
        <taxon>Scleractinia</taxon>
        <taxon>Astrocoeniina</taxon>
        <taxon>Acroporidae</taxon>
        <taxon>Acropora</taxon>
    </lineage>
</organism>
<accession>A0AAD9Q995</accession>
<evidence type="ECO:0000313" key="8">
    <source>
        <dbReference type="Proteomes" id="UP001249851"/>
    </source>
</evidence>
<keyword evidence="8" id="KW-1185">Reference proteome</keyword>
<comment type="caution">
    <text evidence="7">The sequence shown here is derived from an EMBL/GenBank/DDBJ whole genome shotgun (WGS) entry which is preliminary data.</text>
</comment>
<gene>
    <name evidence="7" type="ORF">P5673_021287</name>
</gene>
<evidence type="ECO:0000256" key="4">
    <source>
        <dbReference type="PROSITE-ProRule" id="PRU00325"/>
    </source>
</evidence>
<protein>
    <submittedName>
        <fullName evidence="7">Zinc finger SWIM domain-containing protein 6</fullName>
    </submittedName>
</protein>
<dbReference type="EMBL" id="JARQWQ010000054">
    <property type="protein sequence ID" value="KAK2556731.1"/>
    <property type="molecule type" value="Genomic_DNA"/>
</dbReference>
<dbReference type="InterPro" id="IPR048370">
    <property type="entry name" value="ZSWIM4-8_C"/>
</dbReference>
<feature type="domain" description="SWIM-type" evidence="6">
    <location>
        <begin position="140"/>
        <end position="177"/>
    </location>
</feature>
<dbReference type="AlphaFoldDB" id="A0AAD9Q995"/>
<keyword evidence="3" id="KW-0862">Zinc</keyword>